<comment type="subunit">
    <text evidence="2">Part of the Csm effector complex that includes Cas10, Csm2, Csm3, Csm4 and Csm5.</text>
</comment>
<dbReference type="Proteomes" id="UP000694501">
    <property type="component" value="Unassembled WGS sequence"/>
</dbReference>
<reference evidence="5" key="1">
    <citation type="submission" date="2021-06" db="EMBL/GenBank/DDBJ databases">
        <title>Sequencing of actinobacteria type strains.</title>
        <authorList>
            <person name="Nguyen G.-S."/>
            <person name="Wentzel A."/>
        </authorList>
    </citation>
    <scope>NUCLEOTIDE SEQUENCE</scope>
    <source>
        <strain evidence="5">P38-E01</strain>
    </source>
</reference>
<keyword evidence="1" id="KW-0051">Antiviral defense</keyword>
<feature type="region of interest" description="Disordered" evidence="3">
    <location>
        <begin position="527"/>
        <end position="548"/>
    </location>
</feature>
<dbReference type="PANTHER" id="PTHR35579">
    <property type="entry name" value="CRISPR SYSTEM CMS ENDORIBONUCLEASE CSM3"/>
    <property type="match status" value="1"/>
</dbReference>
<evidence type="ECO:0000256" key="1">
    <source>
        <dbReference type="ARBA" id="ARBA00023118"/>
    </source>
</evidence>
<sequence length="820" mass="86959">MTQTPNIAGRPAESVPLRVTAHMLGDWQIGSGAGRHGSVDRGVQRDDDGLPFVPAKTLVGVWRDACEKAARALDGSGSGSAWQAWVEFLFGSQPVLQERGVVSGDGTLGPPRPAALWVDSLHYPPVVRESVRGRPLLASAAVYIRPGVVIDPISGRAEDELLRMEERARGGVDLSGQAELNVSGAVLSEEQWACAGALLDAGARLLEALGGKRRRGAGRCRLEVAGLPADWRWLEGRAAPPLPDPGAAPEVLPVAPHRTDVDEEWEAAELRLVVRRPLVAHERTVGNSVRSAGRVAGRRLLPAVLEKLGSAELAAAARGGRLVITDATVEVDGAAGRPEPLALARTKQVPGRPVNLLQELPTEAVEYPDGSGYVGPHSPGRPPERGACGYTQLTHNTVDDALQRPVEEVGGLYTYQAIAAGTVLRAQVRLPAGLLPAGWQERLSGTWRLGRSRKDGYGLTDVTATVAPSQRGGPARQFAERGPGERLRVWLLSDLLVPDERLRQSTRPQDVARHLGTALGVTLAAVPDEPQERPRNTGAAEGGGAAGGVRFSEVSRGDSWHTRWGLPQISVLGLRAGSCLTFEVVAGTVTVQAVGRVECDGLGLRRAEGFGQLTIDDPLLRATFSALQTQGRPATAGEPGAPTCNGSGPSTSGLEAEVERDEADGAALLALAVLEDAAWREALSRRSPVLAEQDRDAVLGPDHGGVRASQLAGLLTLISHLSGPSDPAASAWLERLCRVPGEQRRRPWPDAVVEAVTRLLGEPGRVWELLRLPEDQLTASPDRAAASRVRLWPVAVRMVVEDCLTAQRRTQEVPGVGADS</sequence>
<evidence type="ECO:0000313" key="6">
    <source>
        <dbReference type="Proteomes" id="UP000694501"/>
    </source>
</evidence>
<name>A0A949NAV1_9ACTN</name>
<protein>
    <recommendedName>
        <fullName evidence="4">CRISPR type III-associated protein domain-containing protein</fullName>
    </recommendedName>
</protein>
<dbReference type="EMBL" id="JAELVF020000002">
    <property type="protein sequence ID" value="MBU7600228.1"/>
    <property type="molecule type" value="Genomic_DNA"/>
</dbReference>
<dbReference type="InterPro" id="IPR052216">
    <property type="entry name" value="CRISPR_Csm3_endoribonuclease"/>
</dbReference>
<dbReference type="GO" id="GO:0051607">
    <property type="term" value="P:defense response to virus"/>
    <property type="evidence" value="ECO:0007669"/>
    <property type="project" value="UniProtKB-KW"/>
</dbReference>
<dbReference type="CDD" id="cd09726">
    <property type="entry name" value="RAMP_I_III"/>
    <property type="match status" value="1"/>
</dbReference>
<evidence type="ECO:0000256" key="2">
    <source>
        <dbReference type="ARBA" id="ARBA00093789"/>
    </source>
</evidence>
<keyword evidence="6" id="KW-1185">Reference proteome</keyword>
<dbReference type="AlphaFoldDB" id="A0A949NAV1"/>
<accession>A0A949NAV1</accession>
<feature type="compositionally biased region" description="Polar residues" evidence="3">
    <location>
        <begin position="644"/>
        <end position="653"/>
    </location>
</feature>
<feature type="region of interest" description="Disordered" evidence="3">
    <location>
        <begin position="631"/>
        <end position="653"/>
    </location>
</feature>
<evidence type="ECO:0000256" key="3">
    <source>
        <dbReference type="SAM" id="MobiDB-lite"/>
    </source>
</evidence>
<evidence type="ECO:0000313" key="5">
    <source>
        <dbReference type="EMBL" id="MBU7600228.1"/>
    </source>
</evidence>
<evidence type="ECO:0000259" key="4">
    <source>
        <dbReference type="Pfam" id="PF03787"/>
    </source>
</evidence>
<feature type="domain" description="CRISPR type III-associated protein" evidence="4">
    <location>
        <begin position="25"/>
        <end position="221"/>
    </location>
</feature>
<dbReference type="Pfam" id="PF03787">
    <property type="entry name" value="RAMPs"/>
    <property type="match status" value="1"/>
</dbReference>
<dbReference type="RefSeq" id="WP_211042118.1">
    <property type="nucleotide sequence ID" value="NZ_JAELVF020000002.1"/>
</dbReference>
<dbReference type="PANTHER" id="PTHR35579:SF3">
    <property type="entry name" value="CRISPR SYSTEM CMS ENDORIBONUCLEASE CSM3"/>
    <property type="match status" value="1"/>
</dbReference>
<dbReference type="InterPro" id="IPR005537">
    <property type="entry name" value="RAMP_III_fam"/>
</dbReference>
<gene>
    <name evidence="5" type="ORF">JGS22_021985</name>
</gene>
<proteinExistence type="predicted"/>
<comment type="caution">
    <text evidence="5">The sequence shown here is derived from an EMBL/GenBank/DDBJ whole genome shotgun (WGS) entry which is preliminary data.</text>
</comment>
<organism evidence="5 6">
    <name type="scientific">Streptomyces tardus</name>
    <dbReference type="NCBI Taxonomy" id="2780544"/>
    <lineage>
        <taxon>Bacteria</taxon>
        <taxon>Bacillati</taxon>
        <taxon>Actinomycetota</taxon>
        <taxon>Actinomycetes</taxon>
        <taxon>Kitasatosporales</taxon>
        <taxon>Streptomycetaceae</taxon>
        <taxon>Streptomyces</taxon>
    </lineage>
</organism>